<protein>
    <submittedName>
        <fullName evidence="3">Uncharacterized protein</fullName>
    </submittedName>
</protein>
<keyword evidence="2" id="KW-1133">Transmembrane helix</keyword>
<keyword evidence="2" id="KW-0472">Membrane</keyword>
<keyword evidence="2" id="KW-0812">Transmembrane</keyword>
<feature type="region of interest" description="Disordered" evidence="1">
    <location>
        <begin position="67"/>
        <end position="105"/>
    </location>
</feature>
<dbReference type="RefSeq" id="WP_250922546.1">
    <property type="nucleotide sequence ID" value="NZ_JAMQAW010000036.1"/>
</dbReference>
<accession>A0ABT0UUI9</accession>
<sequence>MPRPTAAQLAYGSATVVLSALALLLLTGATHIVAVAAIGVGSMVLGLTVAVAVPIGRAARAAKTAGAARSLSASHRAAAGRTTSGASADGLTTRVRTSREHSLRR</sequence>
<feature type="transmembrane region" description="Helical" evidence="2">
    <location>
        <begin position="9"/>
        <end position="26"/>
    </location>
</feature>
<feature type="transmembrane region" description="Helical" evidence="2">
    <location>
        <begin position="32"/>
        <end position="53"/>
    </location>
</feature>
<comment type="caution">
    <text evidence="3">The sequence shown here is derived from an EMBL/GenBank/DDBJ whole genome shotgun (WGS) entry which is preliminary data.</text>
</comment>
<feature type="compositionally biased region" description="Low complexity" evidence="1">
    <location>
        <begin position="67"/>
        <end position="88"/>
    </location>
</feature>
<evidence type="ECO:0000313" key="4">
    <source>
        <dbReference type="Proteomes" id="UP001431429"/>
    </source>
</evidence>
<organism evidence="3 4">
    <name type="scientific">Streptomyces albipurpureus</name>
    <dbReference type="NCBI Taxonomy" id="2897419"/>
    <lineage>
        <taxon>Bacteria</taxon>
        <taxon>Bacillati</taxon>
        <taxon>Actinomycetota</taxon>
        <taxon>Actinomycetes</taxon>
        <taxon>Kitasatosporales</taxon>
        <taxon>Streptomycetaceae</taxon>
        <taxon>Streptomyces</taxon>
    </lineage>
</organism>
<evidence type="ECO:0000256" key="2">
    <source>
        <dbReference type="SAM" id="Phobius"/>
    </source>
</evidence>
<gene>
    <name evidence="3" type="ORF">NBG84_28835</name>
</gene>
<evidence type="ECO:0000313" key="3">
    <source>
        <dbReference type="EMBL" id="MCM2392242.1"/>
    </source>
</evidence>
<evidence type="ECO:0000256" key="1">
    <source>
        <dbReference type="SAM" id="MobiDB-lite"/>
    </source>
</evidence>
<dbReference type="Proteomes" id="UP001431429">
    <property type="component" value="Unassembled WGS sequence"/>
</dbReference>
<reference evidence="3" key="1">
    <citation type="submission" date="2022-06" db="EMBL/GenBank/DDBJ databases">
        <title>Genome public.</title>
        <authorList>
            <person name="Sun Q."/>
        </authorList>
    </citation>
    <scope>NUCLEOTIDE SEQUENCE</scope>
    <source>
        <strain evidence="3">CWNU-1</strain>
    </source>
</reference>
<dbReference type="EMBL" id="JAMQAW010000036">
    <property type="protein sequence ID" value="MCM2392242.1"/>
    <property type="molecule type" value="Genomic_DNA"/>
</dbReference>
<name>A0ABT0UUI9_9ACTN</name>
<keyword evidence="4" id="KW-1185">Reference proteome</keyword>
<proteinExistence type="predicted"/>